<evidence type="ECO:0000256" key="5">
    <source>
        <dbReference type="ARBA" id="ARBA00023010"/>
    </source>
</evidence>
<dbReference type="EMBL" id="KZ451888">
    <property type="protein sequence ID" value="PKA65916.1"/>
    <property type="molecule type" value="Genomic_DNA"/>
</dbReference>
<evidence type="ECO:0000256" key="1">
    <source>
        <dbReference type="ARBA" id="ARBA00004567"/>
    </source>
</evidence>
<dbReference type="PANTHER" id="PTHR13437:SF2">
    <property type="entry name" value="NUCLEOPORIN P58_P45"/>
    <property type="match status" value="1"/>
</dbReference>
<protein>
    <submittedName>
        <fullName evidence="9">Uncharacterized protein</fullName>
    </submittedName>
</protein>
<keyword evidence="3" id="KW-0509">mRNA transport</keyword>
<evidence type="ECO:0000256" key="8">
    <source>
        <dbReference type="SAM" id="MobiDB-lite"/>
    </source>
</evidence>
<reference evidence="9 10" key="1">
    <citation type="journal article" date="2017" name="Nature">
        <title>The Apostasia genome and the evolution of orchids.</title>
        <authorList>
            <person name="Zhang G.Q."/>
            <person name="Liu K.W."/>
            <person name="Li Z."/>
            <person name="Lohaus R."/>
            <person name="Hsiao Y.Y."/>
            <person name="Niu S.C."/>
            <person name="Wang J.Y."/>
            <person name="Lin Y.C."/>
            <person name="Xu Q."/>
            <person name="Chen L.J."/>
            <person name="Yoshida K."/>
            <person name="Fujiwara S."/>
            <person name="Wang Z.W."/>
            <person name="Zhang Y.Q."/>
            <person name="Mitsuda N."/>
            <person name="Wang M."/>
            <person name="Liu G.H."/>
            <person name="Pecoraro L."/>
            <person name="Huang H.X."/>
            <person name="Xiao X.J."/>
            <person name="Lin M."/>
            <person name="Wu X.Y."/>
            <person name="Wu W.L."/>
            <person name="Chen Y.Y."/>
            <person name="Chang S.B."/>
            <person name="Sakamoto S."/>
            <person name="Ohme-Takagi M."/>
            <person name="Yagi M."/>
            <person name="Zeng S.J."/>
            <person name="Shen C.Y."/>
            <person name="Yeh C.M."/>
            <person name="Luo Y.B."/>
            <person name="Tsai W.C."/>
            <person name="Van de Peer Y."/>
            <person name="Liu Z.J."/>
        </authorList>
    </citation>
    <scope>NUCLEOTIDE SEQUENCE [LARGE SCALE GENOMIC DNA]</scope>
    <source>
        <strain evidence="10">cv. Shenzhen</strain>
        <tissue evidence="9">Stem</tissue>
    </source>
</reference>
<evidence type="ECO:0000256" key="7">
    <source>
        <dbReference type="ARBA" id="ARBA00023242"/>
    </source>
</evidence>
<evidence type="ECO:0000256" key="2">
    <source>
        <dbReference type="ARBA" id="ARBA00022448"/>
    </source>
</evidence>
<dbReference type="GO" id="GO:0015031">
    <property type="term" value="P:protein transport"/>
    <property type="evidence" value="ECO:0007669"/>
    <property type="project" value="UniProtKB-KW"/>
</dbReference>
<dbReference type="GO" id="GO:0017056">
    <property type="term" value="F:structural constituent of nuclear pore"/>
    <property type="evidence" value="ECO:0007669"/>
    <property type="project" value="InterPro"/>
</dbReference>
<name>A0A2I0BDR7_9ASPA</name>
<gene>
    <name evidence="9" type="ORF">AXF42_Ash010325</name>
</gene>
<keyword evidence="4" id="KW-0653">Protein transport</keyword>
<dbReference type="STRING" id="1088818.A0A2I0BDR7"/>
<dbReference type="Gene3D" id="6.10.140.1350">
    <property type="match status" value="1"/>
</dbReference>
<feature type="compositionally biased region" description="Polar residues" evidence="8">
    <location>
        <begin position="96"/>
        <end position="107"/>
    </location>
</feature>
<dbReference type="PANTHER" id="PTHR13437">
    <property type="entry name" value="NUCLEOPORIN P58/P45 NUCLEOPORIN-LIKE PROTEIN 1"/>
    <property type="match status" value="1"/>
</dbReference>
<evidence type="ECO:0000256" key="4">
    <source>
        <dbReference type="ARBA" id="ARBA00022927"/>
    </source>
</evidence>
<dbReference type="AlphaFoldDB" id="A0A2I0BDR7"/>
<dbReference type="GO" id="GO:0005643">
    <property type="term" value="C:nuclear pore"/>
    <property type="evidence" value="ECO:0007669"/>
    <property type="project" value="UniProtKB-SubCell"/>
</dbReference>
<keyword evidence="10" id="KW-1185">Reference proteome</keyword>
<evidence type="ECO:0000313" key="9">
    <source>
        <dbReference type="EMBL" id="PKA65916.1"/>
    </source>
</evidence>
<feature type="compositionally biased region" description="Low complexity" evidence="8">
    <location>
        <begin position="18"/>
        <end position="40"/>
    </location>
</feature>
<feature type="region of interest" description="Disordered" evidence="8">
    <location>
        <begin position="1"/>
        <end position="51"/>
    </location>
</feature>
<evidence type="ECO:0000256" key="3">
    <source>
        <dbReference type="ARBA" id="ARBA00022816"/>
    </source>
</evidence>
<comment type="subcellular location">
    <subcellularLocation>
        <location evidence="1">Nucleus</location>
        <location evidence="1">Nuclear pore complex</location>
    </subcellularLocation>
</comment>
<dbReference type="GO" id="GO:0008139">
    <property type="term" value="F:nuclear localization sequence binding"/>
    <property type="evidence" value="ECO:0007669"/>
    <property type="project" value="InterPro"/>
</dbReference>
<accession>A0A2I0BDR7</accession>
<keyword evidence="5" id="KW-0811">Translocation</keyword>
<evidence type="ECO:0000256" key="6">
    <source>
        <dbReference type="ARBA" id="ARBA00023132"/>
    </source>
</evidence>
<organism evidence="9 10">
    <name type="scientific">Apostasia shenzhenica</name>
    <dbReference type="NCBI Taxonomy" id="1088818"/>
    <lineage>
        <taxon>Eukaryota</taxon>
        <taxon>Viridiplantae</taxon>
        <taxon>Streptophyta</taxon>
        <taxon>Embryophyta</taxon>
        <taxon>Tracheophyta</taxon>
        <taxon>Spermatophyta</taxon>
        <taxon>Magnoliopsida</taxon>
        <taxon>Liliopsida</taxon>
        <taxon>Asparagales</taxon>
        <taxon>Orchidaceae</taxon>
        <taxon>Apostasioideae</taxon>
        <taxon>Apostasia</taxon>
    </lineage>
</organism>
<dbReference type="GO" id="GO:0051028">
    <property type="term" value="P:mRNA transport"/>
    <property type="evidence" value="ECO:0007669"/>
    <property type="project" value="UniProtKB-KW"/>
</dbReference>
<sequence length="458" mass="50481">MEFCQRGRFRVRNERKQPPSASSSPAGSACPSTATASPSGNVSPSDAARNPATFTSTTVCISRTASASEAAGNPATVGPSRGRRRPGSYSSSTPPQQCRPQVATFPTSSPPLEFQHRPPTPMPNCAPQANQFQTLIQPIPTNVPHQGFVPQAALQISSFPQFSWRPLVHQVVLGPAILRKKDEGPADYATKFDELCDGSRGFILQIEAKIQEYREESEQLGQCGRLHDIPTDYFELQSKRILQEIQGIMASVKKQQFPVEEMLFSARATIRHVEAAVHSCMQLFHERNKAATYAAPNFYKGIPRRPSTYMHETLKRFENNLPELLKRIEELEVILQFPSSSRCSIESIPSIMSNLHQILMHVSAKVEETNHIVALKKKNYLASQCRMGNSVNPFLAADRQEAARQKAAAERVHTTLQLSNVLPKPTAPYASPFVSPVMVSPVLLQQPTGCMGAPDGLK</sequence>
<keyword evidence="2" id="KW-0813">Transport</keyword>
<feature type="region of interest" description="Disordered" evidence="8">
    <location>
        <begin position="65"/>
        <end position="117"/>
    </location>
</feature>
<keyword evidence="7" id="KW-0539">Nucleus</keyword>
<keyword evidence="6" id="KW-0906">Nuclear pore complex</keyword>
<dbReference type="Proteomes" id="UP000236161">
    <property type="component" value="Unassembled WGS sequence"/>
</dbReference>
<dbReference type="InterPro" id="IPR024882">
    <property type="entry name" value="NUP58/p45/49"/>
</dbReference>
<dbReference type="OrthoDB" id="2538017at2759"/>
<evidence type="ECO:0000313" key="10">
    <source>
        <dbReference type="Proteomes" id="UP000236161"/>
    </source>
</evidence>
<proteinExistence type="predicted"/>
<dbReference type="PROSITE" id="PS51257">
    <property type="entry name" value="PROKAR_LIPOPROTEIN"/>
    <property type="match status" value="1"/>
</dbReference>